<dbReference type="AlphaFoldDB" id="A0A836GGG7"/>
<dbReference type="Proteomes" id="UP000673552">
    <property type="component" value="Chromosome 17"/>
</dbReference>
<evidence type="ECO:0000313" key="3">
    <source>
        <dbReference type="Proteomes" id="UP000673552"/>
    </source>
</evidence>
<feature type="region of interest" description="Disordered" evidence="1">
    <location>
        <begin position="121"/>
        <end position="144"/>
    </location>
</feature>
<reference evidence="2 3" key="1">
    <citation type="submission" date="2021-03" db="EMBL/GenBank/DDBJ databases">
        <title>Leishmania (Mundinia) martiniquensis Genome sequencing and assembly.</title>
        <authorList>
            <person name="Almutairi H."/>
            <person name="Gatherer D."/>
        </authorList>
    </citation>
    <scope>NUCLEOTIDE SEQUENCE [LARGE SCALE GENOMIC DNA]</scope>
    <source>
        <strain evidence="2">LSCM1</strain>
    </source>
</reference>
<accession>A0A836GGG7</accession>
<dbReference type="PANTHER" id="PTHR12496">
    <property type="entry name" value="CGI-41 METHYLTRANSFERASE"/>
    <property type="match status" value="1"/>
</dbReference>
<sequence length="1050" mass="113805">MATGHSLALPLSVQYAHNTREGFSLFRSSGSGAPSHDSDMTLVDRYLDDLCAFLRSARLIQSHPDNYFQLIRGETWAGSSVLFDNSPVEPEELARTRALLSCFRPLLQGEGAMSKLRELVRDGPPKGAEKHTAASGGEVSASLASQTLVSPSPLQEFYMATRRLMLGRARRPKNDAASLTLLSEAERQAIDRDSSSAQAQRQHEKDILDLVVSRGMNPKKQHEVRIMRETIRDLVQCCNAGVEHTHAAPLRAEETGNASWATERHPRGNVARVRTVINIGEGKGYVSRAVALCDDLQVVGLDCNPAHKECAVDRFESLLEAGLSSRDGRPRINLLYEPHGHMVSIACRVGEKADWKSLLHGHLRTCADPCSAISRSCSDEGCATAGSAEEAQVAIGEDNAVALTRARGDETVKLACRVCGKVVRRESTNVIMKHIYGHLHAHSGRGPVSSEVRTVAGAAEPSELPQSRLLRIPTLAEAQQWNVTLPQHAYVAKLTELFFTVSDIESQHFSNRKDVALLKRVRVGDEGDAALQASTSEVTRGYLTLAPQVSNDAWSGTSGAQRQPPTPERSHVTLEPAHTARGYRAVLLMAVVESRASGEVSVHSPLSPHSPAAGEEQRVVVTPAAYERDAEPCSTSPTPVQRQHLWTYTQVIATIVGYDGGADSHHVYLDNESERRTLRLYRLPADATGAAQGGALQLTGRHSGDIDCMGRWRLPDAETWGRERVALVLSVLTPTLPSTPNVYVPSVRNTALIGLHSCGDLGSNVCRIFRNSLARGLLLVSCCWHALTPHGFPLSHSLKRRGLTTTSVSFLLATQPLDAWSAASPEGHRSSAKLLFFRSLFKLLWTQLAREWEAGQKDGSLPPPAGCTHAGHMSGGGTCAFPQAPPHLGPAFLRRVSRDKDTLTFAQFVHSVASEYVYAESARDASSTPWGGVGQSCAACRAAQEAFTRDALAQRRLPETMGARLEQEHFASFLGLTVLRMWMCHLVESLLLLDRTLYLHEALSTPDSYAAGAPAAEAESSAVALVPLFDGALSPRMYAVLARRGGSACG</sequence>
<feature type="region of interest" description="Disordered" evidence="1">
    <location>
        <begin position="550"/>
        <end position="576"/>
    </location>
</feature>
<dbReference type="KEGG" id="lmat:92515571"/>
<dbReference type="RefSeq" id="XP_067179694.1">
    <property type="nucleotide sequence ID" value="XM_067323059.1"/>
</dbReference>
<proteinExistence type="predicted"/>
<comment type="caution">
    <text evidence="2">The sequence shown here is derived from an EMBL/GenBank/DDBJ whole genome shotgun (WGS) entry which is preliminary data.</text>
</comment>
<dbReference type="OrthoDB" id="10258156at2759"/>
<dbReference type="EMBL" id="JAFEUZ010000017">
    <property type="protein sequence ID" value="KAG5481587.1"/>
    <property type="molecule type" value="Genomic_DNA"/>
</dbReference>
<evidence type="ECO:0000256" key="1">
    <source>
        <dbReference type="SAM" id="MobiDB-lite"/>
    </source>
</evidence>
<evidence type="ECO:0000313" key="2">
    <source>
        <dbReference type="EMBL" id="KAG5481587.1"/>
    </source>
</evidence>
<dbReference type="InterPro" id="IPR052220">
    <property type="entry name" value="METTL25"/>
</dbReference>
<dbReference type="PANTHER" id="PTHR12496:SF0">
    <property type="entry name" value="METHYLTRANSFERASE DOMAIN-CONTAINING PROTEIN"/>
    <property type="match status" value="1"/>
</dbReference>
<dbReference type="GeneID" id="92515571"/>
<protein>
    <recommendedName>
        <fullName evidence="4">Methyltransferase domain-containing protein</fullName>
    </recommendedName>
</protein>
<keyword evidence="3" id="KW-1185">Reference proteome</keyword>
<evidence type="ECO:0008006" key="4">
    <source>
        <dbReference type="Google" id="ProtNLM"/>
    </source>
</evidence>
<feature type="compositionally biased region" description="Polar residues" evidence="1">
    <location>
        <begin position="550"/>
        <end position="563"/>
    </location>
</feature>
<name>A0A836GGG7_9TRYP</name>
<gene>
    <name evidence="2" type="ORF">LSCM1_05611</name>
</gene>
<organism evidence="2 3">
    <name type="scientific">Leishmania martiniquensis</name>
    <dbReference type="NCBI Taxonomy" id="1580590"/>
    <lineage>
        <taxon>Eukaryota</taxon>
        <taxon>Discoba</taxon>
        <taxon>Euglenozoa</taxon>
        <taxon>Kinetoplastea</taxon>
        <taxon>Metakinetoplastina</taxon>
        <taxon>Trypanosomatida</taxon>
        <taxon>Trypanosomatidae</taxon>
        <taxon>Leishmaniinae</taxon>
        <taxon>Leishmania</taxon>
    </lineage>
</organism>
<feature type="compositionally biased region" description="Basic and acidic residues" evidence="1">
    <location>
        <begin position="121"/>
        <end position="132"/>
    </location>
</feature>